<dbReference type="Gene3D" id="6.10.250.690">
    <property type="match status" value="1"/>
</dbReference>
<protein>
    <submittedName>
        <fullName evidence="10">Response regulator transcription factor</fullName>
    </submittedName>
</protein>
<evidence type="ECO:0000256" key="6">
    <source>
        <dbReference type="PROSITE-ProRule" id="PRU00169"/>
    </source>
</evidence>
<dbReference type="SUPFAM" id="SSF46894">
    <property type="entry name" value="C-terminal effector domain of the bipartite response regulators"/>
    <property type="match status" value="1"/>
</dbReference>
<evidence type="ECO:0000256" key="3">
    <source>
        <dbReference type="ARBA" id="ARBA00023015"/>
    </source>
</evidence>
<dbReference type="Pfam" id="PF00072">
    <property type="entry name" value="Response_reg"/>
    <property type="match status" value="1"/>
</dbReference>
<keyword evidence="3" id="KW-0805">Transcription regulation</keyword>
<feature type="domain" description="OmpR/PhoB-type" evidence="9">
    <location>
        <begin position="128"/>
        <end position="224"/>
    </location>
</feature>
<dbReference type="Pfam" id="PF00486">
    <property type="entry name" value="Trans_reg_C"/>
    <property type="match status" value="1"/>
</dbReference>
<keyword evidence="1 6" id="KW-0597">Phosphoprotein</keyword>
<dbReference type="PANTHER" id="PTHR48111">
    <property type="entry name" value="REGULATOR OF RPOS"/>
    <property type="match status" value="1"/>
</dbReference>
<dbReference type="Gene3D" id="3.40.50.2300">
    <property type="match status" value="1"/>
</dbReference>
<proteinExistence type="predicted"/>
<dbReference type="InterPro" id="IPR001789">
    <property type="entry name" value="Sig_transdc_resp-reg_receiver"/>
</dbReference>
<dbReference type="InterPro" id="IPR036388">
    <property type="entry name" value="WH-like_DNA-bd_sf"/>
</dbReference>
<gene>
    <name evidence="10" type="ORF">GWK41_00115</name>
</gene>
<name>A0ABS1GEV5_9AQUI</name>
<evidence type="ECO:0000259" key="9">
    <source>
        <dbReference type="PROSITE" id="PS51755"/>
    </source>
</evidence>
<dbReference type="PANTHER" id="PTHR48111:SF1">
    <property type="entry name" value="TWO-COMPONENT RESPONSE REGULATOR ORR33"/>
    <property type="match status" value="1"/>
</dbReference>
<dbReference type="EMBL" id="JAACYA010000001">
    <property type="protein sequence ID" value="MBK3331464.1"/>
    <property type="molecule type" value="Genomic_DNA"/>
</dbReference>
<comment type="caution">
    <text evidence="10">The sequence shown here is derived from an EMBL/GenBank/DDBJ whole genome shotgun (WGS) entry which is preliminary data.</text>
</comment>
<evidence type="ECO:0000256" key="1">
    <source>
        <dbReference type="ARBA" id="ARBA00022553"/>
    </source>
</evidence>
<keyword evidence="11" id="KW-1185">Reference proteome</keyword>
<dbReference type="CDD" id="cd00383">
    <property type="entry name" value="trans_reg_C"/>
    <property type="match status" value="1"/>
</dbReference>
<evidence type="ECO:0000313" key="11">
    <source>
        <dbReference type="Proteomes" id="UP000772812"/>
    </source>
</evidence>
<dbReference type="RefSeq" id="WP_200672889.1">
    <property type="nucleotide sequence ID" value="NZ_JAACYA010000001.1"/>
</dbReference>
<feature type="domain" description="Response regulatory" evidence="8">
    <location>
        <begin position="3"/>
        <end position="119"/>
    </location>
</feature>
<sequence length="225" mass="26049">MPLIYIVEDDEDINELLEYNLRKEGFSVRPFLSSVKALDSISREKPDLVLLDIMLPDIDGLELCKMVKSNPETEDIPIIMITAKGTEIDKIVGLELGADDYITKPFSIREVIARIRAILRRVKKESRQNVLRFGTLEIYPEKFEIKVEGNPVELTSKEFKLLMTLINADGNVLTREQILSDVWKNELDVYDRTVDVHIKKLRDKLGKHSYRIETVRGVGYRWRSD</sequence>
<dbReference type="InterPro" id="IPR011006">
    <property type="entry name" value="CheY-like_superfamily"/>
</dbReference>
<dbReference type="InterPro" id="IPR039420">
    <property type="entry name" value="WalR-like"/>
</dbReference>
<dbReference type="Gene3D" id="1.10.10.10">
    <property type="entry name" value="Winged helix-like DNA-binding domain superfamily/Winged helix DNA-binding domain"/>
    <property type="match status" value="1"/>
</dbReference>
<reference evidence="10 11" key="1">
    <citation type="journal article" date="2021" name="Syst. Appl. Microbiol.">
        <title>Persephonella atlantica sp. nov.: How to adapt to physico-chemical gradients in high temperature hydrothermal habitats.</title>
        <authorList>
            <person name="Francois D.X."/>
            <person name="Godfroy A."/>
            <person name="Mathien C."/>
            <person name="Aube J."/>
            <person name="Cathalot C."/>
            <person name="Lesongeur F."/>
            <person name="L'Haridon S."/>
            <person name="Philippon X."/>
            <person name="Roussel E.G."/>
        </authorList>
    </citation>
    <scope>NUCLEOTIDE SEQUENCE [LARGE SCALE GENOMIC DNA]</scope>
    <source>
        <strain evidence="10 11">MO1340</strain>
    </source>
</reference>
<evidence type="ECO:0000256" key="4">
    <source>
        <dbReference type="ARBA" id="ARBA00023125"/>
    </source>
</evidence>
<keyword evidence="4 7" id="KW-0238">DNA-binding</keyword>
<evidence type="ECO:0000256" key="7">
    <source>
        <dbReference type="PROSITE-ProRule" id="PRU01091"/>
    </source>
</evidence>
<organism evidence="10 11">
    <name type="scientific">Persephonella atlantica</name>
    <dbReference type="NCBI Taxonomy" id="2699429"/>
    <lineage>
        <taxon>Bacteria</taxon>
        <taxon>Pseudomonadati</taxon>
        <taxon>Aquificota</taxon>
        <taxon>Aquificia</taxon>
        <taxon>Aquificales</taxon>
        <taxon>Hydrogenothermaceae</taxon>
        <taxon>Persephonella</taxon>
    </lineage>
</organism>
<feature type="DNA-binding region" description="OmpR/PhoB-type" evidence="7">
    <location>
        <begin position="128"/>
        <end position="224"/>
    </location>
</feature>
<dbReference type="SMART" id="SM00862">
    <property type="entry name" value="Trans_reg_C"/>
    <property type="match status" value="1"/>
</dbReference>
<accession>A0ABS1GEV5</accession>
<dbReference type="PROSITE" id="PS50110">
    <property type="entry name" value="RESPONSE_REGULATORY"/>
    <property type="match status" value="1"/>
</dbReference>
<dbReference type="SMART" id="SM00448">
    <property type="entry name" value="REC"/>
    <property type="match status" value="1"/>
</dbReference>
<evidence type="ECO:0000256" key="5">
    <source>
        <dbReference type="ARBA" id="ARBA00023163"/>
    </source>
</evidence>
<keyword evidence="5" id="KW-0804">Transcription</keyword>
<dbReference type="Proteomes" id="UP000772812">
    <property type="component" value="Unassembled WGS sequence"/>
</dbReference>
<evidence type="ECO:0000256" key="2">
    <source>
        <dbReference type="ARBA" id="ARBA00023012"/>
    </source>
</evidence>
<keyword evidence="2" id="KW-0902">Two-component regulatory system</keyword>
<feature type="modified residue" description="4-aspartylphosphate" evidence="6">
    <location>
        <position position="52"/>
    </location>
</feature>
<dbReference type="InterPro" id="IPR001867">
    <property type="entry name" value="OmpR/PhoB-type_DNA-bd"/>
</dbReference>
<dbReference type="SUPFAM" id="SSF52172">
    <property type="entry name" value="CheY-like"/>
    <property type="match status" value="1"/>
</dbReference>
<dbReference type="PROSITE" id="PS51755">
    <property type="entry name" value="OMPR_PHOB"/>
    <property type="match status" value="1"/>
</dbReference>
<evidence type="ECO:0000313" key="10">
    <source>
        <dbReference type="EMBL" id="MBK3331464.1"/>
    </source>
</evidence>
<evidence type="ECO:0000259" key="8">
    <source>
        <dbReference type="PROSITE" id="PS50110"/>
    </source>
</evidence>
<dbReference type="InterPro" id="IPR016032">
    <property type="entry name" value="Sig_transdc_resp-reg_C-effctor"/>
</dbReference>